<evidence type="ECO:0000313" key="6">
    <source>
        <dbReference type="EMBL" id="MBB1243113.1"/>
    </source>
</evidence>
<sequence>MSFRFTTKAGKRLAAGGLASVAALSLVAATAPSAHAIIGGTEVSNDAYPFMAGVLYKGKGSALKRQFCGGSLVDPYVVMTAAHCVEGEKAKDLQVVVGRTVLSAKQGQIRDVRKPAGKGDAGGIVIHPRYTKGNDAYDVAFLELAKPVKGITPIKMPTQGTDALIRPGQKAVVTGWGNTDTELPNTPDRLRQVRVPILSHSECKVSYKEYNNRVNFCAGVEGKDSCQGDSGGPIFRNVPGRKAPIQIGVVSYGDGCGGQGAPGVYVSTSSDRLWKTLGESPEGKRLKKSLNRR</sequence>
<dbReference type="Proteomes" id="UP000766698">
    <property type="component" value="Unassembled WGS sequence"/>
</dbReference>
<dbReference type="InterPro" id="IPR001314">
    <property type="entry name" value="Peptidase_S1A"/>
</dbReference>
<dbReference type="PROSITE" id="PS00134">
    <property type="entry name" value="TRYPSIN_HIS"/>
    <property type="match status" value="1"/>
</dbReference>
<dbReference type="InterPro" id="IPR009003">
    <property type="entry name" value="Peptidase_S1_PA"/>
</dbReference>
<evidence type="ECO:0000256" key="2">
    <source>
        <dbReference type="ARBA" id="ARBA00023157"/>
    </source>
</evidence>
<organism evidence="6 7">
    <name type="scientific">Streptomyces durbertensis</name>
    <dbReference type="NCBI Taxonomy" id="2448886"/>
    <lineage>
        <taxon>Bacteria</taxon>
        <taxon>Bacillati</taxon>
        <taxon>Actinomycetota</taxon>
        <taxon>Actinomycetes</taxon>
        <taxon>Kitasatosporales</taxon>
        <taxon>Streptomycetaceae</taxon>
        <taxon>Streptomyces</taxon>
    </lineage>
</organism>
<feature type="chain" id="PRO_5045596191" evidence="4">
    <location>
        <begin position="37"/>
        <end position="293"/>
    </location>
</feature>
<dbReference type="InterPro" id="IPR050430">
    <property type="entry name" value="Peptidase_S1"/>
</dbReference>
<feature type="signal peptide" evidence="4">
    <location>
        <begin position="1"/>
        <end position="36"/>
    </location>
</feature>
<dbReference type="InterPro" id="IPR033116">
    <property type="entry name" value="TRYPSIN_SER"/>
</dbReference>
<dbReference type="SMART" id="SM00020">
    <property type="entry name" value="Tryp_SPc"/>
    <property type="match status" value="1"/>
</dbReference>
<dbReference type="InterPro" id="IPR001254">
    <property type="entry name" value="Trypsin_dom"/>
</dbReference>
<dbReference type="GO" id="GO:0008233">
    <property type="term" value="F:peptidase activity"/>
    <property type="evidence" value="ECO:0007669"/>
    <property type="project" value="UniProtKB-KW"/>
</dbReference>
<dbReference type="GO" id="GO:0006508">
    <property type="term" value="P:proteolysis"/>
    <property type="evidence" value="ECO:0007669"/>
    <property type="project" value="UniProtKB-KW"/>
</dbReference>
<dbReference type="PROSITE" id="PS00135">
    <property type="entry name" value="TRYPSIN_SER"/>
    <property type="match status" value="1"/>
</dbReference>
<dbReference type="PRINTS" id="PR00722">
    <property type="entry name" value="CHYMOTRYPSIN"/>
</dbReference>
<comment type="similarity">
    <text evidence="1">Belongs to the peptidase S1 family.</text>
</comment>
<proteinExistence type="inferred from homology"/>
<dbReference type="PROSITE" id="PS50240">
    <property type="entry name" value="TRYPSIN_DOM"/>
    <property type="match status" value="1"/>
</dbReference>
<gene>
    <name evidence="6" type="ORF">GL263_05960</name>
</gene>
<keyword evidence="3" id="KW-0720">Serine protease</keyword>
<evidence type="ECO:0000256" key="3">
    <source>
        <dbReference type="RuleBase" id="RU363034"/>
    </source>
</evidence>
<evidence type="ECO:0000313" key="7">
    <source>
        <dbReference type="Proteomes" id="UP000766698"/>
    </source>
</evidence>
<dbReference type="Gene3D" id="2.40.10.10">
    <property type="entry name" value="Trypsin-like serine proteases"/>
    <property type="match status" value="1"/>
</dbReference>
<keyword evidence="3 6" id="KW-0645">Protease</keyword>
<dbReference type="InterPro" id="IPR018114">
    <property type="entry name" value="TRYPSIN_HIS"/>
</dbReference>
<keyword evidence="3" id="KW-0378">Hydrolase</keyword>
<evidence type="ECO:0000259" key="5">
    <source>
        <dbReference type="PROSITE" id="PS50240"/>
    </source>
</evidence>
<keyword evidence="7" id="KW-1185">Reference proteome</keyword>
<comment type="caution">
    <text evidence="6">The sequence shown here is derived from an EMBL/GenBank/DDBJ whole genome shotgun (WGS) entry which is preliminary data.</text>
</comment>
<dbReference type="CDD" id="cd00190">
    <property type="entry name" value="Tryp_SPc"/>
    <property type="match status" value="1"/>
</dbReference>
<dbReference type="SUPFAM" id="SSF50494">
    <property type="entry name" value="Trypsin-like serine proteases"/>
    <property type="match status" value="1"/>
</dbReference>
<feature type="domain" description="Peptidase S1" evidence="5">
    <location>
        <begin position="37"/>
        <end position="274"/>
    </location>
</feature>
<evidence type="ECO:0000256" key="1">
    <source>
        <dbReference type="ARBA" id="ARBA00007664"/>
    </source>
</evidence>
<reference evidence="7" key="1">
    <citation type="journal article" date="2020" name="Syst. Appl. Microbiol.">
        <title>Streptomyces alkaliterrae sp. nov., isolated from an alkaline soil, and emended descriptions of Streptomyces alkaliphilus, Streptomyces calidiresistens and Streptomyces durbertensis.</title>
        <authorList>
            <person name="Swiecimska M."/>
            <person name="Golinska P."/>
            <person name="Nouioui I."/>
            <person name="Wypij M."/>
            <person name="Rai M."/>
            <person name="Sangal V."/>
            <person name="Goodfellow M."/>
        </authorList>
    </citation>
    <scope>NUCLEOTIDE SEQUENCE [LARGE SCALE GENOMIC DNA]</scope>
    <source>
        <strain evidence="7">DSM 104538</strain>
    </source>
</reference>
<name>A0ABR6ECZ5_9ACTN</name>
<protein>
    <submittedName>
        <fullName evidence="6">Serine protease</fullName>
    </submittedName>
</protein>
<keyword evidence="4" id="KW-0732">Signal</keyword>
<dbReference type="PANTHER" id="PTHR24276:SF98">
    <property type="entry name" value="FI18310P1-RELATED"/>
    <property type="match status" value="1"/>
</dbReference>
<evidence type="ECO:0000256" key="4">
    <source>
        <dbReference type="SAM" id="SignalP"/>
    </source>
</evidence>
<dbReference type="RefSeq" id="WP_182854518.1">
    <property type="nucleotide sequence ID" value="NZ_WMLF01000053.1"/>
</dbReference>
<dbReference type="PANTHER" id="PTHR24276">
    <property type="entry name" value="POLYSERASE-RELATED"/>
    <property type="match status" value="1"/>
</dbReference>
<dbReference type="Pfam" id="PF00089">
    <property type="entry name" value="Trypsin"/>
    <property type="match status" value="1"/>
</dbReference>
<dbReference type="EMBL" id="WMLF01000053">
    <property type="protein sequence ID" value="MBB1243113.1"/>
    <property type="molecule type" value="Genomic_DNA"/>
</dbReference>
<dbReference type="InterPro" id="IPR043504">
    <property type="entry name" value="Peptidase_S1_PA_chymotrypsin"/>
</dbReference>
<accession>A0ABR6ECZ5</accession>
<keyword evidence="2" id="KW-1015">Disulfide bond</keyword>